<dbReference type="Gene3D" id="1.10.10.10">
    <property type="entry name" value="Winged helix-like DNA-binding domain superfamily/Winged helix DNA-binding domain"/>
    <property type="match status" value="1"/>
</dbReference>
<dbReference type="Proteomes" id="UP000184932">
    <property type="component" value="Unassembled WGS sequence"/>
</dbReference>
<dbReference type="GO" id="GO:0006950">
    <property type="term" value="P:response to stress"/>
    <property type="evidence" value="ECO:0007669"/>
    <property type="project" value="TreeGrafter"/>
</dbReference>
<dbReference type="SUPFAM" id="SSF46785">
    <property type="entry name" value="Winged helix' DNA-binding domain"/>
    <property type="match status" value="1"/>
</dbReference>
<protein>
    <submittedName>
        <fullName evidence="2">DNA-binding transcriptional regulator, MarR family</fullName>
    </submittedName>
</protein>
<proteinExistence type="predicted"/>
<gene>
    <name evidence="2" type="ORF">SAMN05444002_1172</name>
</gene>
<dbReference type="PROSITE" id="PS50995">
    <property type="entry name" value="HTH_MARR_2"/>
    <property type="match status" value="1"/>
</dbReference>
<reference evidence="3" key="1">
    <citation type="submission" date="2016-11" db="EMBL/GenBank/DDBJ databases">
        <authorList>
            <person name="Varghese N."/>
            <person name="Submissions S."/>
        </authorList>
    </citation>
    <scope>NUCLEOTIDE SEQUENCE [LARGE SCALE GENOMIC DNA]</scope>
    <source>
        <strain evidence="3">DSM 29440</strain>
    </source>
</reference>
<evidence type="ECO:0000259" key="1">
    <source>
        <dbReference type="PROSITE" id="PS50995"/>
    </source>
</evidence>
<dbReference type="Pfam" id="PF12802">
    <property type="entry name" value="MarR_2"/>
    <property type="match status" value="1"/>
</dbReference>
<name>A0A1N6EX48_9RHOB</name>
<organism evidence="2 3">
    <name type="scientific">Vannielia litorea</name>
    <dbReference type="NCBI Taxonomy" id="1217970"/>
    <lineage>
        <taxon>Bacteria</taxon>
        <taxon>Pseudomonadati</taxon>
        <taxon>Pseudomonadota</taxon>
        <taxon>Alphaproteobacteria</taxon>
        <taxon>Rhodobacterales</taxon>
        <taxon>Paracoccaceae</taxon>
        <taxon>Vannielia</taxon>
    </lineage>
</organism>
<accession>A0A1N6EX48</accession>
<dbReference type="InterPro" id="IPR036390">
    <property type="entry name" value="WH_DNA-bd_sf"/>
</dbReference>
<dbReference type="AlphaFoldDB" id="A0A1N6EX48"/>
<dbReference type="GO" id="GO:0003700">
    <property type="term" value="F:DNA-binding transcription factor activity"/>
    <property type="evidence" value="ECO:0007669"/>
    <property type="project" value="InterPro"/>
</dbReference>
<dbReference type="EMBL" id="FSRL01000001">
    <property type="protein sequence ID" value="SIN87513.1"/>
    <property type="molecule type" value="Genomic_DNA"/>
</dbReference>
<dbReference type="InterPro" id="IPR036388">
    <property type="entry name" value="WH-like_DNA-bd_sf"/>
</dbReference>
<evidence type="ECO:0000313" key="2">
    <source>
        <dbReference type="EMBL" id="SIN87513.1"/>
    </source>
</evidence>
<feature type="domain" description="HTH marR-type" evidence="1">
    <location>
        <begin position="6"/>
        <end position="139"/>
    </location>
</feature>
<dbReference type="InterPro" id="IPR000835">
    <property type="entry name" value="HTH_MarR-typ"/>
</dbReference>
<dbReference type="PANTHER" id="PTHR33164">
    <property type="entry name" value="TRANSCRIPTIONAL REGULATOR, MARR FAMILY"/>
    <property type="match status" value="1"/>
</dbReference>
<evidence type="ECO:0000313" key="3">
    <source>
        <dbReference type="Proteomes" id="UP000184932"/>
    </source>
</evidence>
<dbReference type="SMART" id="SM00347">
    <property type="entry name" value="HTH_MARR"/>
    <property type="match status" value="1"/>
</dbReference>
<dbReference type="InterPro" id="IPR039422">
    <property type="entry name" value="MarR/SlyA-like"/>
</dbReference>
<dbReference type="PANTHER" id="PTHR33164:SF43">
    <property type="entry name" value="HTH-TYPE TRANSCRIPTIONAL REPRESSOR YETL"/>
    <property type="match status" value="1"/>
</dbReference>
<keyword evidence="2" id="KW-0238">DNA-binding</keyword>
<dbReference type="RefSeq" id="WP_074255271.1">
    <property type="nucleotide sequence ID" value="NZ_FSRL01000001.1"/>
</dbReference>
<dbReference type="GO" id="GO:0003677">
    <property type="term" value="F:DNA binding"/>
    <property type="evidence" value="ECO:0007669"/>
    <property type="project" value="UniProtKB-KW"/>
</dbReference>
<keyword evidence="3" id="KW-1185">Reference proteome</keyword>
<sequence>MSFDLTDFLPYLLNQAAEAASLDFQREYKARYGMLRTEWRVLFHLGRYGDMSARDIVERAMIHKTKVSRAVAALEERRFLVRSEVEEDRRREVLSITPAGREAFGELTALAEAHDAALLRGVSEADAAVVRRVLRQIAGL</sequence>
<dbReference type="STRING" id="1217970.SAMN05444002_1172"/>